<dbReference type="PROSITE" id="PS51257">
    <property type="entry name" value="PROKAR_LIPOPROTEIN"/>
    <property type="match status" value="1"/>
</dbReference>
<dbReference type="PANTHER" id="PTHR30024:SF47">
    <property type="entry name" value="TAURINE-BINDING PERIPLASMIC PROTEIN"/>
    <property type="match status" value="1"/>
</dbReference>
<evidence type="ECO:0000313" key="6">
    <source>
        <dbReference type="Proteomes" id="UP000297597"/>
    </source>
</evidence>
<sequence length="315" mass="34276">MGNKKCLFFVLALILILLTGCNAKKEEKMKIGLLPISDALPFYVAAEKGYFKAEGVNVELIRFESAVERDSAIGAGEIDGAVGDILAVAALYNSGAPAKIVSISLGETGKEGRFAILSSPGSGIARPEQLKNVPVAISTNSIIEYMTDNLLLGQGLQQGEIIKEAIPKIPVRFNLLLEDKIKAACLPDPMAAMAESKGARLVIDDTATNLSQTVIYFRTGYIDSNSQSITKCLKAYARAAREINENPSAYVDLLVEKAGVPREALTVFTMDHYPVPQMPTKEQVDKVVEWMFEKNLIKKQFSYGELTRSDLIPAK</sequence>
<evidence type="ECO:0000259" key="4">
    <source>
        <dbReference type="Pfam" id="PF09084"/>
    </source>
</evidence>
<protein>
    <recommendedName>
        <fullName evidence="4">SsuA/THI5-like domain-containing protein</fullName>
    </recommendedName>
</protein>
<keyword evidence="3" id="KW-0732">Signal</keyword>
<evidence type="ECO:0000313" key="5">
    <source>
        <dbReference type="EMBL" id="TEB09875.1"/>
    </source>
</evidence>
<evidence type="ECO:0000256" key="3">
    <source>
        <dbReference type="ARBA" id="ARBA00022729"/>
    </source>
</evidence>
<evidence type="ECO:0000256" key="1">
    <source>
        <dbReference type="ARBA" id="ARBA00004418"/>
    </source>
</evidence>
<proteinExistence type="inferred from homology"/>
<dbReference type="Proteomes" id="UP000297597">
    <property type="component" value="Unassembled WGS sequence"/>
</dbReference>
<dbReference type="InterPro" id="IPR015168">
    <property type="entry name" value="SsuA/THI5"/>
</dbReference>
<dbReference type="SUPFAM" id="SSF53850">
    <property type="entry name" value="Periplasmic binding protein-like II"/>
    <property type="match status" value="1"/>
</dbReference>
<comment type="caution">
    <text evidence="5">The sequence shown here is derived from an EMBL/GenBank/DDBJ whole genome shotgun (WGS) entry which is preliminary data.</text>
</comment>
<comment type="similarity">
    <text evidence="2">Belongs to the bacterial solute-binding protein SsuA/TauA family.</text>
</comment>
<dbReference type="Pfam" id="PF09084">
    <property type="entry name" value="NMT1"/>
    <property type="match status" value="1"/>
</dbReference>
<feature type="domain" description="SsuA/THI5-like" evidence="4">
    <location>
        <begin position="39"/>
        <end position="248"/>
    </location>
</feature>
<dbReference type="AlphaFoldDB" id="A0A4Y7RLM2"/>
<gene>
    <name evidence="5" type="ORF">Pmgp_02786</name>
</gene>
<reference evidence="5 6" key="1">
    <citation type="journal article" date="2018" name="Environ. Microbiol.">
        <title>Novel energy conservation strategies and behaviour of Pelotomaculum schinkii driving syntrophic propionate catabolism.</title>
        <authorList>
            <person name="Hidalgo-Ahumada C.A.P."/>
            <person name="Nobu M.K."/>
            <person name="Narihiro T."/>
            <person name="Tamaki H."/>
            <person name="Liu W.T."/>
            <person name="Kamagata Y."/>
            <person name="Stams A.J.M."/>
            <person name="Imachi H."/>
            <person name="Sousa D.Z."/>
        </authorList>
    </citation>
    <scope>NUCLEOTIDE SEQUENCE [LARGE SCALE GENOMIC DNA]</scope>
    <source>
        <strain evidence="5 6">MGP</strain>
    </source>
</reference>
<evidence type="ECO:0000256" key="2">
    <source>
        <dbReference type="ARBA" id="ARBA00010742"/>
    </source>
</evidence>
<comment type="subcellular location">
    <subcellularLocation>
        <location evidence="1">Periplasm</location>
    </subcellularLocation>
</comment>
<organism evidence="5 6">
    <name type="scientific">Pelotomaculum propionicicum</name>
    <dbReference type="NCBI Taxonomy" id="258475"/>
    <lineage>
        <taxon>Bacteria</taxon>
        <taxon>Bacillati</taxon>
        <taxon>Bacillota</taxon>
        <taxon>Clostridia</taxon>
        <taxon>Eubacteriales</taxon>
        <taxon>Desulfotomaculaceae</taxon>
        <taxon>Pelotomaculum</taxon>
    </lineage>
</organism>
<dbReference type="EMBL" id="QFFZ01000036">
    <property type="protein sequence ID" value="TEB09875.1"/>
    <property type="molecule type" value="Genomic_DNA"/>
</dbReference>
<dbReference type="Gene3D" id="3.40.190.10">
    <property type="entry name" value="Periplasmic binding protein-like II"/>
    <property type="match status" value="2"/>
</dbReference>
<dbReference type="PANTHER" id="PTHR30024">
    <property type="entry name" value="ALIPHATIC SULFONATES-BINDING PROTEIN-RELATED"/>
    <property type="match status" value="1"/>
</dbReference>
<keyword evidence="6" id="KW-1185">Reference proteome</keyword>
<dbReference type="RefSeq" id="WP_243119858.1">
    <property type="nucleotide sequence ID" value="NZ_QFFZ01000036.1"/>
</dbReference>
<accession>A0A4Y7RLM2</accession>
<dbReference type="GO" id="GO:0042597">
    <property type="term" value="C:periplasmic space"/>
    <property type="evidence" value="ECO:0007669"/>
    <property type="project" value="UniProtKB-SubCell"/>
</dbReference>
<name>A0A4Y7RLM2_9FIRM</name>